<feature type="site" description="Contributes to redox potential value" evidence="7">
    <location>
        <position position="35"/>
    </location>
</feature>
<proteinExistence type="inferred from homology"/>
<keyword evidence="4 8" id="KW-1015">Disulfide bond</keyword>
<evidence type="ECO:0000256" key="6">
    <source>
        <dbReference type="PIRNR" id="PIRNR000077"/>
    </source>
</evidence>
<feature type="domain" description="Thioredoxin" evidence="9">
    <location>
        <begin position="1"/>
        <end position="108"/>
    </location>
</feature>
<dbReference type="InterPro" id="IPR005746">
    <property type="entry name" value="Thioredoxin"/>
</dbReference>
<evidence type="ECO:0000256" key="1">
    <source>
        <dbReference type="ARBA" id="ARBA00008987"/>
    </source>
</evidence>
<keyword evidence="5 8" id="KW-0676">Redox-active center</keyword>
<evidence type="ECO:0000313" key="10">
    <source>
        <dbReference type="EMBL" id="SDY33874.1"/>
    </source>
</evidence>
<gene>
    <name evidence="10" type="ORF">SAMN05421504_105213</name>
</gene>
<dbReference type="PANTHER" id="PTHR45663">
    <property type="entry name" value="GEO12009P1"/>
    <property type="match status" value="1"/>
</dbReference>
<accession>A0A1H3J3V8</accession>
<dbReference type="CDD" id="cd02947">
    <property type="entry name" value="TRX_family"/>
    <property type="match status" value="1"/>
</dbReference>
<comment type="similarity">
    <text evidence="1 6">Belongs to the thioredoxin family.</text>
</comment>
<dbReference type="InterPro" id="IPR013766">
    <property type="entry name" value="Thioredoxin_domain"/>
</dbReference>
<dbReference type="EMBL" id="FNON01000005">
    <property type="protein sequence ID" value="SDY33874.1"/>
    <property type="molecule type" value="Genomic_DNA"/>
</dbReference>
<feature type="disulfide bond" description="Redox-active" evidence="8">
    <location>
        <begin position="33"/>
        <end position="36"/>
    </location>
</feature>
<dbReference type="STRING" id="589385.SAMN05421504_105213"/>
<dbReference type="GO" id="GO:0005829">
    <property type="term" value="C:cytosol"/>
    <property type="evidence" value="ECO:0007669"/>
    <property type="project" value="TreeGrafter"/>
</dbReference>
<dbReference type="Proteomes" id="UP000199515">
    <property type="component" value="Unassembled WGS sequence"/>
</dbReference>
<keyword evidence="2" id="KW-0813">Transport</keyword>
<feature type="active site" description="Nucleophile" evidence="7">
    <location>
        <position position="33"/>
    </location>
</feature>
<evidence type="ECO:0000256" key="8">
    <source>
        <dbReference type="PIRSR" id="PIRSR000077-4"/>
    </source>
</evidence>
<sequence length="122" mass="13534">MSYMATIDLTAATFDETVENHDFVVIDFWAGWCVPCRQFAPTYEKVSENHDDILFTAVDTEAEQQLAAAFEVRSIPTLAIIREKVLVYAQPGALSEAGLEELLKTARELDMAKVHAEATPNA</sequence>
<feature type="site" description="Contributes to redox potential value" evidence="7">
    <location>
        <position position="34"/>
    </location>
</feature>
<dbReference type="PIRSF" id="PIRSF000077">
    <property type="entry name" value="Thioredoxin"/>
    <property type="match status" value="1"/>
</dbReference>
<evidence type="ECO:0000256" key="2">
    <source>
        <dbReference type="ARBA" id="ARBA00022448"/>
    </source>
</evidence>
<dbReference type="AlphaFoldDB" id="A0A1H3J3V8"/>
<dbReference type="PRINTS" id="PR00421">
    <property type="entry name" value="THIOREDOXIN"/>
</dbReference>
<protein>
    <recommendedName>
        <fullName evidence="6">Thioredoxin</fullName>
    </recommendedName>
</protein>
<dbReference type="PANTHER" id="PTHR45663:SF40">
    <property type="entry name" value="THIOREDOXIN 2"/>
    <property type="match status" value="1"/>
</dbReference>
<keyword evidence="3" id="KW-0249">Electron transport</keyword>
<dbReference type="PROSITE" id="PS00194">
    <property type="entry name" value="THIOREDOXIN_1"/>
    <property type="match status" value="1"/>
</dbReference>
<dbReference type="InterPro" id="IPR017937">
    <property type="entry name" value="Thioredoxin_CS"/>
</dbReference>
<dbReference type="InterPro" id="IPR036249">
    <property type="entry name" value="Thioredoxin-like_sf"/>
</dbReference>
<dbReference type="SUPFAM" id="SSF52833">
    <property type="entry name" value="Thioredoxin-like"/>
    <property type="match status" value="1"/>
</dbReference>
<reference evidence="10 11" key="1">
    <citation type="submission" date="2016-10" db="EMBL/GenBank/DDBJ databases">
        <authorList>
            <person name="de Groot N.N."/>
        </authorList>
    </citation>
    <scope>NUCLEOTIDE SEQUENCE [LARGE SCALE GENOMIC DNA]</scope>
    <source>
        <strain evidence="10 11">CPCC 202699</strain>
    </source>
</reference>
<evidence type="ECO:0000313" key="11">
    <source>
        <dbReference type="Proteomes" id="UP000199515"/>
    </source>
</evidence>
<evidence type="ECO:0000256" key="3">
    <source>
        <dbReference type="ARBA" id="ARBA00022982"/>
    </source>
</evidence>
<evidence type="ECO:0000256" key="4">
    <source>
        <dbReference type="ARBA" id="ARBA00023157"/>
    </source>
</evidence>
<dbReference type="Gene3D" id="3.40.30.10">
    <property type="entry name" value="Glutaredoxin"/>
    <property type="match status" value="1"/>
</dbReference>
<organism evidence="10 11">
    <name type="scientific">Amycolatopsis xylanica</name>
    <dbReference type="NCBI Taxonomy" id="589385"/>
    <lineage>
        <taxon>Bacteria</taxon>
        <taxon>Bacillati</taxon>
        <taxon>Actinomycetota</taxon>
        <taxon>Actinomycetes</taxon>
        <taxon>Pseudonocardiales</taxon>
        <taxon>Pseudonocardiaceae</taxon>
        <taxon>Amycolatopsis</taxon>
    </lineage>
</organism>
<evidence type="ECO:0000259" key="9">
    <source>
        <dbReference type="PROSITE" id="PS51352"/>
    </source>
</evidence>
<evidence type="ECO:0000256" key="7">
    <source>
        <dbReference type="PIRSR" id="PIRSR000077-1"/>
    </source>
</evidence>
<keyword evidence="11" id="KW-1185">Reference proteome</keyword>
<name>A0A1H3J3V8_9PSEU</name>
<dbReference type="GO" id="GO:0015035">
    <property type="term" value="F:protein-disulfide reductase activity"/>
    <property type="evidence" value="ECO:0007669"/>
    <property type="project" value="InterPro"/>
</dbReference>
<feature type="site" description="Deprotonates C-terminal active site Cys" evidence="7">
    <location>
        <position position="27"/>
    </location>
</feature>
<dbReference type="Pfam" id="PF00085">
    <property type="entry name" value="Thioredoxin"/>
    <property type="match status" value="1"/>
</dbReference>
<feature type="active site" description="Nucleophile" evidence="7">
    <location>
        <position position="36"/>
    </location>
</feature>
<dbReference type="PROSITE" id="PS51352">
    <property type="entry name" value="THIOREDOXIN_2"/>
    <property type="match status" value="1"/>
</dbReference>
<evidence type="ECO:0000256" key="5">
    <source>
        <dbReference type="ARBA" id="ARBA00023284"/>
    </source>
</evidence>